<sequence>MSYLLRLPNELLEAIFTCAEFDDLLSLISTNRRIREFIFATTRLRYRFYLECFGVEEQLPEGQGTAIIPTARRLEALLGRERRWLNVQPLCAALPRRYGPHHYDDHGHFQGDSSLSVSGSRIFRAWGNGAPDWATHSKTQPMDIISTTLSRPQYQWRAYSHIRARVHRWAATYVSEADDLLVVMDYVPRHPQYDLFIARIAFLQLSTGRLHPAAAKPLMRLAHYDANLAGLEWELQGNIQQAGGLLAVIVANHQSRPDDDAYWTEPPPLPFVLRVFDWKSGEHIIRPTLCSSPAIAFLRQDILLVVDSVLDQLDLLRLPAVQDRLPMPSPIISYVRRSLSPLSGRECSHDLRFAPQHRHSLLFFTSYLSVHSVRRRQAFIVHPRKLLSLFDAAATSGNGAHFFAQDEWVPTCARWLNQLPIVDFETPQMANSGYRLSGIRDPAGALGPRPLVIIDANPWTVELVKRAAQGTAEEARRHPKEARPIWSQLGILPGTRADGTLRTESGAILRLVLPTTPVTAPSTLHLFINPPTQSDLAYVEITRVRRRPGPDPTPYDCRFAHINSESVITNGPRNPNEPLENNTLALMYFG</sequence>
<dbReference type="GeneID" id="59341236"/>
<evidence type="ECO:0000313" key="3">
    <source>
        <dbReference type="Proteomes" id="UP000636479"/>
    </source>
</evidence>
<organism evidence="2 3">
    <name type="scientific">Mycena indigotica</name>
    <dbReference type="NCBI Taxonomy" id="2126181"/>
    <lineage>
        <taxon>Eukaryota</taxon>
        <taxon>Fungi</taxon>
        <taxon>Dikarya</taxon>
        <taxon>Basidiomycota</taxon>
        <taxon>Agaricomycotina</taxon>
        <taxon>Agaricomycetes</taxon>
        <taxon>Agaricomycetidae</taxon>
        <taxon>Agaricales</taxon>
        <taxon>Marasmiineae</taxon>
        <taxon>Mycenaceae</taxon>
        <taxon>Mycena</taxon>
    </lineage>
</organism>
<gene>
    <name evidence="2" type="ORF">MIND_00180600</name>
</gene>
<dbReference type="Pfam" id="PF12937">
    <property type="entry name" value="F-box-like"/>
    <property type="match status" value="1"/>
</dbReference>
<comment type="caution">
    <text evidence="2">The sequence shown here is derived from an EMBL/GenBank/DDBJ whole genome shotgun (WGS) entry which is preliminary data.</text>
</comment>
<dbReference type="CDD" id="cd09917">
    <property type="entry name" value="F-box_SF"/>
    <property type="match status" value="1"/>
</dbReference>
<proteinExistence type="predicted"/>
<feature type="domain" description="F-box" evidence="1">
    <location>
        <begin position="1"/>
        <end position="49"/>
    </location>
</feature>
<dbReference type="OrthoDB" id="2751409at2759"/>
<dbReference type="RefSeq" id="XP_037223815.1">
    <property type="nucleotide sequence ID" value="XM_037358720.1"/>
</dbReference>
<keyword evidence="3" id="KW-1185">Reference proteome</keyword>
<dbReference type="PROSITE" id="PS50181">
    <property type="entry name" value="FBOX"/>
    <property type="match status" value="1"/>
</dbReference>
<dbReference type="EMBL" id="JACAZF010000002">
    <property type="protein sequence ID" value="KAF7311707.1"/>
    <property type="molecule type" value="Genomic_DNA"/>
</dbReference>
<protein>
    <recommendedName>
        <fullName evidence="1">F-box domain-containing protein</fullName>
    </recommendedName>
</protein>
<evidence type="ECO:0000313" key="2">
    <source>
        <dbReference type="EMBL" id="KAF7311707.1"/>
    </source>
</evidence>
<name>A0A8H6T7E2_9AGAR</name>
<dbReference type="InterPro" id="IPR001810">
    <property type="entry name" value="F-box_dom"/>
</dbReference>
<accession>A0A8H6T7E2</accession>
<evidence type="ECO:0000259" key="1">
    <source>
        <dbReference type="PROSITE" id="PS50181"/>
    </source>
</evidence>
<dbReference type="Proteomes" id="UP000636479">
    <property type="component" value="Unassembled WGS sequence"/>
</dbReference>
<dbReference type="InterPro" id="IPR036047">
    <property type="entry name" value="F-box-like_dom_sf"/>
</dbReference>
<dbReference type="AlphaFoldDB" id="A0A8H6T7E2"/>
<reference evidence="2" key="1">
    <citation type="submission" date="2020-05" db="EMBL/GenBank/DDBJ databases">
        <title>Mycena genomes resolve the evolution of fungal bioluminescence.</title>
        <authorList>
            <person name="Tsai I.J."/>
        </authorList>
    </citation>
    <scope>NUCLEOTIDE SEQUENCE</scope>
    <source>
        <strain evidence="2">171206Taipei</strain>
    </source>
</reference>
<dbReference type="SUPFAM" id="SSF81383">
    <property type="entry name" value="F-box domain"/>
    <property type="match status" value="1"/>
</dbReference>